<feature type="domain" description="GAF" evidence="1">
    <location>
        <begin position="161"/>
        <end position="325"/>
    </location>
</feature>
<proteinExistence type="predicted"/>
<gene>
    <name evidence="2" type="ORF">SMD31_05760</name>
</gene>
<dbReference type="InterPro" id="IPR029016">
    <property type="entry name" value="GAF-like_dom_sf"/>
</dbReference>
<evidence type="ECO:0000259" key="1">
    <source>
        <dbReference type="SMART" id="SM00065"/>
    </source>
</evidence>
<evidence type="ECO:0000313" key="2">
    <source>
        <dbReference type="EMBL" id="MDY0871415.1"/>
    </source>
</evidence>
<dbReference type="SMART" id="SM00065">
    <property type="entry name" value="GAF"/>
    <property type="match status" value="1"/>
</dbReference>
<dbReference type="Proteomes" id="UP001271769">
    <property type="component" value="Unassembled WGS sequence"/>
</dbReference>
<dbReference type="PANTHER" id="PTHR40660:SF1">
    <property type="entry name" value="5'-PHOSPHATE OXIDASE PUTATIVE DOMAIN-CONTAINING PROTEIN-RELATED"/>
    <property type="match status" value="1"/>
</dbReference>
<name>A0ABU5DWW7_9PROT</name>
<dbReference type="PANTHER" id="PTHR40660">
    <property type="entry name" value="5'-PHOSPHATE OXIDASE PUTATIVE DOMAIN-CONTAINING PROTEIN-RELATED"/>
    <property type="match status" value="1"/>
</dbReference>
<dbReference type="InterPro" id="IPR003018">
    <property type="entry name" value="GAF"/>
</dbReference>
<reference evidence="2 3" key="1">
    <citation type="journal article" date="2013" name="Antonie Van Leeuwenhoek">
        <title>Dongia rigui sp. nov., isolated from freshwater of a large wetland in Korea.</title>
        <authorList>
            <person name="Baik K.S."/>
            <person name="Hwang Y.M."/>
            <person name="Choi J.S."/>
            <person name="Kwon J."/>
            <person name="Seong C.N."/>
        </authorList>
    </citation>
    <scope>NUCLEOTIDE SEQUENCE [LARGE SCALE GENOMIC DNA]</scope>
    <source>
        <strain evidence="2 3">04SU4-P</strain>
    </source>
</reference>
<dbReference type="EMBL" id="JAXCLX010000001">
    <property type="protein sequence ID" value="MDY0871415.1"/>
    <property type="molecule type" value="Genomic_DNA"/>
</dbReference>
<dbReference type="SUPFAM" id="SSF55781">
    <property type="entry name" value="GAF domain-like"/>
    <property type="match status" value="1"/>
</dbReference>
<dbReference type="InterPro" id="IPR012349">
    <property type="entry name" value="Split_barrel_FMN-bd"/>
</dbReference>
<protein>
    <submittedName>
        <fullName evidence="2">GAF domain-containing protein</fullName>
    </submittedName>
</protein>
<keyword evidence="3" id="KW-1185">Reference proteome</keyword>
<dbReference type="SUPFAM" id="SSF50475">
    <property type="entry name" value="FMN-binding split barrel"/>
    <property type="match status" value="1"/>
</dbReference>
<dbReference type="Gene3D" id="2.30.110.10">
    <property type="entry name" value="Electron Transport, Fmn-binding Protein, Chain A"/>
    <property type="match status" value="1"/>
</dbReference>
<dbReference type="Pfam" id="PF01590">
    <property type="entry name" value="GAF"/>
    <property type="match status" value="1"/>
</dbReference>
<dbReference type="Gene3D" id="3.30.450.40">
    <property type="match status" value="1"/>
</dbReference>
<dbReference type="RefSeq" id="WP_320499845.1">
    <property type="nucleotide sequence ID" value="NZ_JAXCLX010000001.1"/>
</dbReference>
<organism evidence="2 3">
    <name type="scientific">Dongia rigui</name>
    <dbReference type="NCBI Taxonomy" id="940149"/>
    <lineage>
        <taxon>Bacteria</taxon>
        <taxon>Pseudomonadati</taxon>
        <taxon>Pseudomonadota</taxon>
        <taxon>Alphaproteobacteria</taxon>
        <taxon>Rhodospirillales</taxon>
        <taxon>Dongiaceae</taxon>
        <taxon>Dongia</taxon>
    </lineage>
</organism>
<comment type="caution">
    <text evidence="2">The sequence shown here is derived from an EMBL/GenBank/DDBJ whole genome shotgun (WGS) entry which is preliminary data.</text>
</comment>
<accession>A0ABU5DWW7</accession>
<sequence>MTRVALADLRAALEGAIPSEIATCDAGGIPNVSVISDVHYVDAQHVAISYQFFSKTRANILINPHATVLLKHPATCAQYRLHLAYLRTEMEGPLFETMRAKLAGIASHEGMSGIFKLLGADIYHVEEAEIVRADMLPLPPPHAPLLAALRQTLPRLRAARDLDSLVATLLSSLRSDFRLPHVMLLMADMACGRLYTVASQGYEESGVGAEILPGQGVIGVAAREQTPIRIAHATREYLYGRAIRDALRASPMAARLETEIPLPGLADSGSQLAVPILNGTELMGVIYAESPEPGRFGYDEEDALMILASAAGIAIQGLQGDADDSVAPSEGDVTTGSGTPLVIRHYAADDSVFIDDEYVIKGVAGAILWFLLGEYARTGRIEFTNKELRLAPQIRLPEFSENLEARLILLRRRLAERSQHLTLDKAGRGRLRLALARPVQLVEAEG</sequence>
<evidence type="ECO:0000313" key="3">
    <source>
        <dbReference type="Proteomes" id="UP001271769"/>
    </source>
</evidence>